<comment type="subcellular location">
    <subcellularLocation>
        <location evidence="2">Cytoplasm</location>
    </subcellularLocation>
</comment>
<organism evidence="3 4">
    <name type="scientific">Oceanobacillus zhaokaii</name>
    <dbReference type="NCBI Taxonomy" id="2052660"/>
    <lineage>
        <taxon>Bacteria</taxon>
        <taxon>Bacillati</taxon>
        <taxon>Bacillota</taxon>
        <taxon>Bacilli</taxon>
        <taxon>Bacillales</taxon>
        <taxon>Bacillaceae</taxon>
        <taxon>Oceanobacillus</taxon>
    </lineage>
</organism>
<name>A0A345PG49_9BACI</name>
<dbReference type="OrthoDB" id="2990788at2"/>
<dbReference type="KEGG" id="ocn:CUC15_08635"/>
<comment type="similarity">
    <text evidence="2">Belongs to the UPF0298 family.</text>
</comment>
<dbReference type="PIRSF" id="PIRSF031653">
    <property type="entry name" value="UCP031653"/>
    <property type="match status" value="1"/>
</dbReference>
<dbReference type="GO" id="GO:0005737">
    <property type="term" value="C:cytoplasm"/>
    <property type="evidence" value="ECO:0007669"/>
    <property type="project" value="UniProtKB-SubCell"/>
</dbReference>
<evidence type="ECO:0000313" key="3">
    <source>
        <dbReference type="EMBL" id="AXI08979.1"/>
    </source>
</evidence>
<accession>A0A345PG49</accession>
<dbReference type="HAMAP" id="MF_01126">
    <property type="entry name" value="UPF0298"/>
    <property type="match status" value="1"/>
</dbReference>
<sequence length="93" mass="11233">MRTNRQGIIVWFQHTKNIKQIKRFGNLIYVSKKLKYAVIYVDQTEIDKIEYKLLKLPFVSKVDKSYKPFIKTDYENAKPDEAKQYDYDYKMGI</sequence>
<dbReference type="Proteomes" id="UP000253908">
    <property type="component" value="Chromosome"/>
</dbReference>
<protein>
    <recommendedName>
        <fullName evidence="2">UPF0298 protein CUC15_08635</fullName>
    </recommendedName>
</protein>
<evidence type="ECO:0000256" key="2">
    <source>
        <dbReference type="HAMAP-Rule" id="MF_01126"/>
    </source>
</evidence>
<evidence type="ECO:0000256" key="1">
    <source>
        <dbReference type="ARBA" id="ARBA00022490"/>
    </source>
</evidence>
<dbReference type="EMBL" id="CP024848">
    <property type="protein sequence ID" value="AXI08979.1"/>
    <property type="molecule type" value="Genomic_DNA"/>
</dbReference>
<evidence type="ECO:0000313" key="4">
    <source>
        <dbReference type="Proteomes" id="UP000253908"/>
    </source>
</evidence>
<gene>
    <name evidence="3" type="ORF">CUC15_08635</name>
</gene>
<keyword evidence="4" id="KW-1185">Reference proteome</keyword>
<dbReference type="Pfam" id="PF09902">
    <property type="entry name" value="DUF2129"/>
    <property type="match status" value="1"/>
</dbReference>
<keyword evidence="1 2" id="KW-0963">Cytoplasm</keyword>
<dbReference type="InterPro" id="IPR016979">
    <property type="entry name" value="DUF2129"/>
</dbReference>
<proteinExistence type="inferred from homology"/>
<dbReference type="AlphaFoldDB" id="A0A345PG49"/>
<reference evidence="4" key="1">
    <citation type="submission" date="2017-11" db="EMBL/GenBank/DDBJ databases">
        <authorList>
            <person name="Zhu W."/>
        </authorList>
    </citation>
    <scope>NUCLEOTIDE SEQUENCE [LARGE SCALE GENOMIC DNA]</scope>
    <source>
        <strain evidence="4">160</strain>
    </source>
</reference>
<dbReference type="NCBIfam" id="NF002777">
    <property type="entry name" value="PRK02886.1"/>
    <property type="match status" value="1"/>
</dbReference>
<dbReference type="RefSeq" id="WP_114916273.1">
    <property type="nucleotide sequence ID" value="NZ_CP024848.1"/>
</dbReference>